<sequence>MHNQNVPSKELDQIAARTWPAEETAYMGSWCLRASRGVTKRGNSVYAAGEYPPDSNWLSNIEQFYRDRSLPAVFHVAAGAPEGLDEALAQNGYSIEAPCLVMTACSQEVEDTTLNLLLLKTWKGCEVILHDTAKEDWVHDFISMEQFPLSRKPFYDGLFERMPEPRAFLSIRFGGETIAAGVSIVEGKWAGFVSIVVREDFRGRGISYLLMHHLTKWSLEQGASCQYLQVMAENETARKLYEKLGYKPLFEYHYRCKYDL</sequence>
<evidence type="ECO:0000256" key="2">
    <source>
        <dbReference type="ARBA" id="ARBA00023315"/>
    </source>
</evidence>
<reference evidence="4 5" key="1">
    <citation type="journal article" date="2024" name="Int. J. Syst. Evol. Microbiol.">
        <title>Paenibacillus hexagrammi sp. nov., a novel bacterium isolated from the gut content of Hexagrammos agrammus.</title>
        <authorList>
            <person name="Jung H.K."/>
            <person name="Kim D.G."/>
            <person name="Zin H."/>
            <person name="Park J."/>
            <person name="Jung H."/>
            <person name="Kim Y.O."/>
            <person name="Kong H.J."/>
            <person name="Kim J.W."/>
            <person name="Kim Y.S."/>
        </authorList>
    </citation>
    <scope>NUCLEOTIDE SEQUENCE [LARGE SCALE GENOMIC DNA]</scope>
    <source>
        <strain evidence="4 5">YPD9-1</strain>
    </source>
</reference>
<dbReference type="RefSeq" id="WP_235122568.1">
    <property type="nucleotide sequence ID" value="NZ_CP090978.1"/>
</dbReference>
<dbReference type="EMBL" id="CP090978">
    <property type="protein sequence ID" value="UJF36012.1"/>
    <property type="molecule type" value="Genomic_DNA"/>
</dbReference>
<dbReference type="InterPro" id="IPR056935">
    <property type="entry name" value="Rv0428c-like_C"/>
</dbReference>
<dbReference type="Proteomes" id="UP001649230">
    <property type="component" value="Chromosome"/>
</dbReference>
<organism evidence="4 5">
    <name type="scientific">Paenibacillus hexagrammi</name>
    <dbReference type="NCBI Taxonomy" id="2908839"/>
    <lineage>
        <taxon>Bacteria</taxon>
        <taxon>Bacillati</taxon>
        <taxon>Bacillota</taxon>
        <taxon>Bacilli</taxon>
        <taxon>Bacillales</taxon>
        <taxon>Paenibacillaceae</taxon>
        <taxon>Paenibacillus</taxon>
    </lineage>
</organism>
<dbReference type="Gene3D" id="3.40.630.30">
    <property type="match status" value="1"/>
</dbReference>
<proteinExistence type="predicted"/>
<evidence type="ECO:0000256" key="1">
    <source>
        <dbReference type="ARBA" id="ARBA00022679"/>
    </source>
</evidence>
<dbReference type="SUPFAM" id="SSF55729">
    <property type="entry name" value="Acyl-CoA N-acyltransferases (Nat)"/>
    <property type="match status" value="1"/>
</dbReference>
<dbReference type="InterPro" id="IPR000182">
    <property type="entry name" value="GNAT_dom"/>
</dbReference>
<dbReference type="Pfam" id="PF24553">
    <property type="entry name" value="Rv0428c_C"/>
    <property type="match status" value="1"/>
</dbReference>
<dbReference type="PANTHER" id="PTHR43420:SF47">
    <property type="entry name" value="N-ACETYLTRANSFERASE DOMAIN-CONTAINING PROTEIN"/>
    <property type="match status" value="1"/>
</dbReference>
<accession>A0ABY3SSQ3</accession>
<keyword evidence="1" id="KW-0808">Transferase</keyword>
<dbReference type="CDD" id="cd04301">
    <property type="entry name" value="NAT_SF"/>
    <property type="match status" value="1"/>
</dbReference>
<gene>
    <name evidence="4" type="ORF">L0M14_13595</name>
</gene>
<dbReference type="InterPro" id="IPR050680">
    <property type="entry name" value="YpeA/RimI_acetyltransf"/>
</dbReference>
<keyword evidence="5" id="KW-1185">Reference proteome</keyword>
<keyword evidence="2" id="KW-0012">Acyltransferase</keyword>
<evidence type="ECO:0000313" key="4">
    <source>
        <dbReference type="EMBL" id="UJF36012.1"/>
    </source>
</evidence>
<name>A0ABY3SSQ3_9BACL</name>
<dbReference type="PANTHER" id="PTHR43420">
    <property type="entry name" value="ACETYLTRANSFERASE"/>
    <property type="match status" value="1"/>
</dbReference>
<evidence type="ECO:0000259" key="3">
    <source>
        <dbReference type="PROSITE" id="PS51186"/>
    </source>
</evidence>
<dbReference type="InterPro" id="IPR016181">
    <property type="entry name" value="Acyl_CoA_acyltransferase"/>
</dbReference>
<evidence type="ECO:0000313" key="5">
    <source>
        <dbReference type="Proteomes" id="UP001649230"/>
    </source>
</evidence>
<protein>
    <submittedName>
        <fullName evidence="4">GNAT family N-acetyltransferase</fullName>
    </submittedName>
</protein>
<feature type="domain" description="N-acetyltransferase" evidence="3">
    <location>
        <begin position="128"/>
        <end position="260"/>
    </location>
</feature>
<dbReference type="PROSITE" id="PS51186">
    <property type="entry name" value="GNAT"/>
    <property type="match status" value="1"/>
</dbReference>
<dbReference type="Pfam" id="PF00583">
    <property type="entry name" value="Acetyltransf_1"/>
    <property type="match status" value="1"/>
</dbReference>